<dbReference type="AlphaFoldDB" id="A0AAW6YJI9"/>
<comment type="caution">
    <text evidence="1">The sequence shown here is derived from an EMBL/GenBank/DDBJ whole genome shotgun (WGS) entry which is preliminary data.</text>
</comment>
<dbReference type="Proteomes" id="UP001237917">
    <property type="component" value="Unassembled WGS sequence"/>
</dbReference>
<protein>
    <submittedName>
        <fullName evidence="1">Uncharacterized protein</fullName>
    </submittedName>
</protein>
<proteinExistence type="predicted"/>
<dbReference type="RefSeq" id="WP_003065075.1">
    <property type="nucleotide sequence ID" value="NZ_AP031455.1"/>
</dbReference>
<sequence>MHKKTVVDFKELGHQLIFENPVRILATKLIGDVDAILKKVVHKDIVLLVMSVMRQEKYLKTIFL</sequence>
<accession>A0AAW6YJI9</accession>
<evidence type="ECO:0000313" key="2">
    <source>
        <dbReference type="Proteomes" id="UP001237917"/>
    </source>
</evidence>
<name>A0AAW6YJI9_9STRE</name>
<gene>
    <name evidence="1" type="ORF">QP487_01315</name>
</gene>
<organism evidence="1 2">
    <name type="scientific">Streptococcus pasteurianus</name>
    <dbReference type="NCBI Taxonomy" id="197614"/>
    <lineage>
        <taxon>Bacteria</taxon>
        <taxon>Bacillati</taxon>
        <taxon>Bacillota</taxon>
        <taxon>Bacilli</taxon>
        <taxon>Lactobacillales</taxon>
        <taxon>Streptococcaceae</taxon>
        <taxon>Streptococcus</taxon>
    </lineage>
</organism>
<dbReference type="EMBL" id="JASOPU010000001">
    <property type="protein sequence ID" value="MDK7292120.1"/>
    <property type="molecule type" value="Genomic_DNA"/>
</dbReference>
<evidence type="ECO:0000313" key="1">
    <source>
        <dbReference type="EMBL" id="MDK7292120.1"/>
    </source>
</evidence>
<reference evidence="1" key="1">
    <citation type="submission" date="2023-05" db="EMBL/GenBank/DDBJ databases">
        <title>Cataloging the Phylogenetic Diversity of Human Bladder Bacteria.</title>
        <authorList>
            <person name="Du J."/>
        </authorList>
    </citation>
    <scope>NUCLEOTIDE SEQUENCE</scope>
    <source>
        <strain evidence="1">UMB0765</strain>
    </source>
</reference>